<evidence type="ECO:0000256" key="2">
    <source>
        <dbReference type="SAM" id="SignalP"/>
    </source>
</evidence>
<organism evidence="3 4">
    <name type="scientific">Lactobacillus crispatus</name>
    <dbReference type="NCBI Taxonomy" id="47770"/>
    <lineage>
        <taxon>Bacteria</taxon>
        <taxon>Bacillati</taxon>
        <taxon>Bacillota</taxon>
        <taxon>Bacilli</taxon>
        <taxon>Lactobacillales</taxon>
        <taxon>Lactobacillaceae</taxon>
        <taxon>Lactobacillus</taxon>
    </lineage>
</organism>
<dbReference type="InterPro" id="IPR022263">
    <property type="entry name" value="KxYKxGKxW"/>
</dbReference>
<keyword evidence="1 2" id="KW-0732">Signal</keyword>
<dbReference type="EMBL" id="VUAV01000182">
    <property type="protein sequence ID" value="KAA8810070.1"/>
    <property type="molecule type" value="Genomic_DNA"/>
</dbReference>
<reference evidence="3 4" key="1">
    <citation type="submission" date="2019-09" db="EMBL/GenBank/DDBJ databases">
        <title>Comparative analysis of L. crispatus genomes revealed niche specific adaptation to different host and body sites.</title>
        <authorList>
            <person name="Pan M."/>
            <person name="Hidalgo-Cantabrana C."/>
            <person name="Barrangou R."/>
        </authorList>
    </citation>
    <scope>NUCLEOTIDE SEQUENCE [LARGE SCALE GENOMIC DNA]</scope>
    <source>
        <strain evidence="3 4">NCK2488</strain>
    </source>
</reference>
<evidence type="ECO:0000256" key="1">
    <source>
        <dbReference type="ARBA" id="ARBA00022729"/>
    </source>
</evidence>
<sequence length="47" mass="4808">MYKVGKNWAVATLVSAGILMGATTVHADTTTVSATDNDVTTTQPVAV</sequence>
<dbReference type="Pfam" id="PF19258">
    <property type="entry name" value="KxYKxGKxW_sig"/>
    <property type="match status" value="1"/>
</dbReference>
<evidence type="ECO:0000313" key="4">
    <source>
        <dbReference type="Proteomes" id="UP000324504"/>
    </source>
</evidence>
<protein>
    <submittedName>
        <fullName evidence="3">Uncharacterized protein</fullName>
    </submittedName>
</protein>
<dbReference type="NCBIfam" id="TIGR03715">
    <property type="entry name" value="KxYKxGKxW"/>
    <property type="match status" value="1"/>
</dbReference>
<feature type="non-terminal residue" evidence="3">
    <location>
        <position position="47"/>
    </location>
</feature>
<name>A0A5M9YUE0_9LACO</name>
<feature type="signal peptide" evidence="2">
    <location>
        <begin position="1"/>
        <end position="27"/>
    </location>
</feature>
<comment type="caution">
    <text evidence="3">The sequence shown here is derived from an EMBL/GenBank/DDBJ whole genome shotgun (WGS) entry which is preliminary data.</text>
</comment>
<gene>
    <name evidence="3" type="ORF">F1C09_10360</name>
</gene>
<dbReference type="AlphaFoldDB" id="A0A5M9YUE0"/>
<proteinExistence type="predicted"/>
<feature type="chain" id="PRO_5024422716" evidence="2">
    <location>
        <begin position="28"/>
        <end position="47"/>
    </location>
</feature>
<dbReference type="Proteomes" id="UP000324504">
    <property type="component" value="Unassembled WGS sequence"/>
</dbReference>
<accession>A0A5M9YUE0</accession>
<evidence type="ECO:0000313" key="3">
    <source>
        <dbReference type="EMBL" id="KAA8810070.1"/>
    </source>
</evidence>